<evidence type="ECO:0000256" key="9">
    <source>
        <dbReference type="SAM" id="SignalP"/>
    </source>
</evidence>
<dbReference type="InterPro" id="IPR011765">
    <property type="entry name" value="Pept_M16_N"/>
</dbReference>
<dbReference type="InterPro" id="IPR011249">
    <property type="entry name" value="Metalloenz_LuxS/M16"/>
</dbReference>
<proteinExistence type="inferred from homology"/>
<evidence type="ECO:0000313" key="13">
    <source>
        <dbReference type="Proteomes" id="UP000603317"/>
    </source>
</evidence>
<evidence type="ECO:0000256" key="8">
    <source>
        <dbReference type="RuleBase" id="RU004447"/>
    </source>
</evidence>
<evidence type="ECO:0000256" key="3">
    <source>
        <dbReference type="ARBA" id="ARBA00022670"/>
    </source>
</evidence>
<dbReference type="PANTHER" id="PTHR43690">
    <property type="entry name" value="NARDILYSIN"/>
    <property type="match status" value="1"/>
</dbReference>
<evidence type="ECO:0000256" key="5">
    <source>
        <dbReference type="ARBA" id="ARBA00022801"/>
    </source>
</evidence>
<evidence type="ECO:0000256" key="7">
    <source>
        <dbReference type="ARBA" id="ARBA00023049"/>
    </source>
</evidence>
<evidence type="ECO:0000256" key="1">
    <source>
        <dbReference type="ARBA" id="ARBA00001947"/>
    </source>
</evidence>
<comment type="caution">
    <text evidence="12">The sequence shown here is derived from an EMBL/GenBank/DDBJ whole genome shotgun (WGS) entry which is preliminary data.</text>
</comment>
<keyword evidence="4" id="KW-0479">Metal-binding</keyword>
<dbReference type="InterPro" id="IPR007863">
    <property type="entry name" value="Peptidase_M16_C"/>
</dbReference>
<keyword evidence="5" id="KW-0378">Hydrolase</keyword>
<dbReference type="InterPro" id="IPR001431">
    <property type="entry name" value="Pept_M16_Zn_BS"/>
</dbReference>
<dbReference type="PROSITE" id="PS00143">
    <property type="entry name" value="INSULINASE"/>
    <property type="match status" value="1"/>
</dbReference>
<dbReference type="Gene3D" id="3.30.830.10">
    <property type="entry name" value="Metalloenzyme, LuxS/M16 peptidase-like"/>
    <property type="match status" value="4"/>
</dbReference>
<keyword evidence="6" id="KW-0862">Zinc</keyword>
<gene>
    <name evidence="12" type="ORF">GCM10010923_07620</name>
</gene>
<comment type="cofactor">
    <cofactor evidence="1">
        <name>Zn(2+)</name>
        <dbReference type="ChEBI" id="CHEBI:29105"/>
    </cofactor>
</comment>
<keyword evidence="13" id="KW-1185">Reference proteome</keyword>
<dbReference type="EMBL" id="BMID01000001">
    <property type="protein sequence ID" value="GGA01359.1"/>
    <property type="molecule type" value="Genomic_DNA"/>
</dbReference>
<feature type="domain" description="Peptidase M16 N-terminal" evidence="10">
    <location>
        <begin position="70"/>
        <end position="191"/>
    </location>
</feature>
<dbReference type="PANTHER" id="PTHR43690:SF17">
    <property type="entry name" value="PROTEIN YHJJ"/>
    <property type="match status" value="1"/>
</dbReference>
<dbReference type="RefSeq" id="WP_188641441.1">
    <property type="nucleotide sequence ID" value="NZ_BMID01000001.1"/>
</dbReference>
<organism evidence="12 13">
    <name type="scientific">Blastomonas marina</name>
    <dbReference type="NCBI Taxonomy" id="1867408"/>
    <lineage>
        <taxon>Bacteria</taxon>
        <taxon>Pseudomonadati</taxon>
        <taxon>Pseudomonadota</taxon>
        <taxon>Alphaproteobacteria</taxon>
        <taxon>Sphingomonadales</taxon>
        <taxon>Sphingomonadaceae</taxon>
        <taxon>Blastomonas</taxon>
    </lineage>
</organism>
<sequence length="957" mass="104035">MLKHLFASVALPALVSLATVATAQSQDAAAVASVTAPAEDGDSDWAFEESDIPVDPGFVFGRLDNGMRYIIRQNDTPAGQGLVRMHIEAGAIDEREGESGYAHYLEHMAFNGSTNVPEGEMVKLLERKGLAFGADTNAQTGYDHTRYKLDLPNNSEDLLDTALMLMRETAGELTFAPEAVDRERGVMLAEKRDRNNFAYRNGRDGLEFAYPGSRLSRNEIAGTVEDLENATSERLRAFWMREYVPAATTLIVVGDFDPAMVEAKIRAEFSDWQREGAVDQADFGPVDPARAGLTDIYLDPSLPEIVDFSRHGAYVDEPDTIVRRKENTLRSIAYGIIARRIARIARSEDPPFRGAAFSTSDVFDAGRTTSLVVQTVDGEWQRGVDAVVGEYTRAMAFGFTEAEVAEQVANRRNGLETATANQDTRSNAALNGAAVALVQSEIVPSEPADGLARFNSFADEITPETVLAALKRDAVALDDPLIRFVGKSAPEGGEAALRAAWDAAIARAPEPLEEEAVLVWPYTDFGTPGAVVSDTLTEELDIRTLRFGNGVMLNLKQTDIVDDQILVQVNIDGGSLLDTKEDPLKTQLVGLMTQGGLGALTLDELQTALAGRSVGNAFGLTSDTFVSYVGTKPRDLELQLQLLAAYLVDPGLRNDPVVRFRAGLDDVFARRYATPSAAYGTEIGRILSDGDPRFTAPEKEALMALDFEQLEAAIGDRLENGAIEIGVVGDFDAPAVIDAVAATFGALPQREAEFREDFGNRERSFTATRGPVVIEHDGEADQAQLRFIWPTADDSDFERDMRLSLLARVVDIVLTDTLREELGQAYSPFAGSSTSRIYPDYGTFLAGASLELAQLEAGRQAIIAAIEGLRAAPVDEDLLQRARQPLLENYDNALKTNGSWMSLVADAQRNPRDRERFLQGKEVALAITGEELQALAIEYLDPARAVQVEVVPKPAAD</sequence>
<keyword evidence="9" id="KW-0732">Signal</keyword>
<feature type="domain" description="Peptidase M16 C-terminal" evidence="11">
    <location>
        <begin position="230"/>
        <end position="287"/>
    </location>
</feature>
<dbReference type="SUPFAM" id="SSF63411">
    <property type="entry name" value="LuxS/MPP-like metallohydrolase"/>
    <property type="match status" value="3"/>
</dbReference>
<evidence type="ECO:0000259" key="10">
    <source>
        <dbReference type="Pfam" id="PF00675"/>
    </source>
</evidence>
<name>A0ABQ1F767_9SPHN</name>
<evidence type="ECO:0000256" key="4">
    <source>
        <dbReference type="ARBA" id="ARBA00022723"/>
    </source>
</evidence>
<accession>A0ABQ1F767</accession>
<dbReference type="InterPro" id="IPR050626">
    <property type="entry name" value="Peptidase_M16"/>
</dbReference>
<evidence type="ECO:0000256" key="2">
    <source>
        <dbReference type="ARBA" id="ARBA00007261"/>
    </source>
</evidence>
<feature type="chain" id="PRO_5047399864" evidence="9">
    <location>
        <begin position="24"/>
        <end position="957"/>
    </location>
</feature>
<evidence type="ECO:0000259" key="11">
    <source>
        <dbReference type="Pfam" id="PF05193"/>
    </source>
</evidence>
<evidence type="ECO:0000256" key="6">
    <source>
        <dbReference type="ARBA" id="ARBA00022833"/>
    </source>
</evidence>
<evidence type="ECO:0000313" key="12">
    <source>
        <dbReference type="EMBL" id="GGA01359.1"/>
    </source>
</evidence>
<keyword evidence="3" id="KW-0645">Protease</keyword>
<protein>
    <submittedName>
        <fullName evidence="12">Peptidase M16</fullName>
    </submittedName>
</protein>
<feature type="signal peptide" evidence="9">
    <location>
        <begin position="1"/>
        <end position="23"/>
    </location>
</feature>
<comment type="similarity">
    <text evidence="2 8">Belongs to the peptidase M16 family.</text>
</comment>
<feature type="domain" description="Peptidase M16 C-terminal" evidence="11">
    <location>
        <begin position="706"/>
        <end position="885"/>
    </location>
</feature>
<keyword evidence="7" id="KW-0482">Metalloprotease</keyword>
<dbReference type="Pfam" id="PF05193">
    <property type="entry name" value="Peptidase_M16_C"/>
    <property type="match status" value="2"/>
</dbReference>
<reference evidence="13" key="1">
    <citation type="journal article" date="2019" name="Int. J. Syst. Evol. Microbiol.">
        <title>The Global Catalogue of Microorganisms (GCM) 10K type strain sequencing project: providing services to taxonomists for standard genome sequencing and annotation.</title>
        <authorList>
            <consortium name="The Broad Institute Genomics Platform"/>
            <consortium name="The Broad Institute Genome Sequencing Center for Infectious Disease"/>
            <person name="Wu L."/>
            <person name="Ma J."/>
        </authorList>
    </citation>
    <scope>NUCLEOTIDE SEQUENCE [LARGE SCALE GENOMIC DNA]</scope>
    <source>
        <strain evidence="13">CGMCC 1.15297</strain>
    </source>
</reference>
<dbReference type="Pfam" id="PF00675">
    <property type="entry name" value="Peptidase_M16"/>
    <property type="match status" value="1"/>
</dbReference>
<dbReference type="Proteomes" id="UP000603317">
    <property type="component" value="Unassembled WGS sequence"/>
</dbReference>